<evidence type="ECO:0000256" key="8">
    <source>
        <dbReference type="ARBA" id="ARBA00023264"/>
    </source>
</evidence>
<keyword evidence="8" id="KW-1208">Phospholipid metabolism</keyword>
<dbReference type="AlphaFoldDB" id="A0A3B0T0C4"/>
<accession>A0A3B0T0C4</accession>
<evidence type="ECO:0000313" key="11">
    <source>
        <dbReference type="EMBL" id="VAW05819.1"/>
    </source>
</evidence>
<reference evidence="11" key="1">
    <citation type="submission" date="2018-06" db="EMBL/GenBank/DDBJ databases">
        <authorList>
            <person name="Zhirakovskaya E."/>
        </authorList>
    </citation>
    <scope>NUCLEOTIDE SEQUENCE</scope>
</reference>
<dbReference type="PANTHER" id="PTHR30100">
    <property type="entry name" value="FATTY ACID/PHOSPHOLIPID SYNTHESIS PROTEIN PLSX"/>
    <property type="match status" value="1"/>
</dbReference>
<keyword evidence="4" id="KW-0444">Lipid biosynthesis</keyword>
<keyword evidence="11" id="KW-0012">Acyltransferase</keyword>
<evidence type="ECO:0000256" key="10">
    <source>
        <dbReference type="ARBA" id="ARBA00046608"/>
    </source>
</evidence>
<comment type="subunit">
    <text evidence="10">Homodimer. Probably interacts with PlsY.</text>
</comment>
<dbReference type="NCBIfam" id="TIGR00182">
    <property type="entry name" value="plsX"/>
    <property type="match status" value="1"/>
</dbReference>
<dbReference type="PANTHER" id="PTHR30100:SF1">
    <property type="entry name" value="PHOSPHATE ACYLTRANSFERASE"/>
    <property type="match status" value="1"/>
</dbReference>
<dbReference type="InterPro" id="IPR003664">
    <property type="entry name" value="FA_synthesis"/>
</dbReference>
<organism evidence="11">
    <name type="scientific">hydrothermal vent metagenome</name>
    <dbReference type="NCBI Taxonomy" id="652676"/>
    <lineage>
        <taxon>unclassified sequences</taxon>
        <taxon>metagenomes</taxon>
        <taxon>ecological metagenomes</taxon>
    </lineage>
</organism>
<sequence>MSLIAVDAMGGDTAPREIVEGAILAAESGIDIVLVGDEEQIAPLLEGRGVSIIVRHAGQIIDMHDDPTHAIRDKKDASIVVAARMVADGEADALVSAGSTGAAMACAAFIIGRLKGVARPAIGSIFPTGHVIMDVGANLECKPEHLLQFAVMGSALAQVYRDVEKPRVGLLNIGEERSKGRTLEKESYELLAASKAIDFIGNVEGRDLAAGTADVIVTDGFTGNVFLKTSEGAGKVIQRMVFEMLAKPEYQSAVAELMPVFMELRERLSSETIGGAHLVGTKGVVVIAHGSSSRVAMSNAIEIAAAGVDQGLVDVISVGISAAMR</sequence>
<evidence type="ECO:0000256" key="6">
    <source>
        <dbReference type="ARBA" id="ARBA00023098"/>
    </source>
</evidence>
<dbReference type="HAMAP" id="MF_00019">
    <property type="entry name" value="PlsX"/>
    <property type="match status" value="1"/>
</dbReference>
<keyword evidence="5 11" id="KW-0808">Transferase</keyword>
<comment type="catalytic activity">
    <reaction evidence="1">
        <text>a fatty acyl-[ACP] + phosphate = an acyl phosphate + holo-[ACP]</text>
        <dbReference type="Rhea" id="RHEA:42292"/>
        <dbReference type="Rhea" id="RHEA-COMP:9685"/>
        <dbReference type="Rhea" id="RHEA-COMP:14125"/>
        <dbReference type="ChEBI" id="CHEBI:43474"/>
        <dbReference type="ChEBI" id="CHEBI:59918"/>
        <dbReference type="ChEBI" id="CHEBI:64479"/>
        <dbReference type="ChEBI" id="CHEBI:138651"/>
        <dbReference type="EC" id="2.3.1.274"/>
    </reaction>
</comment>
<dbReference type="InterPro" id="IPR012281">
    <property type="entry name" value="Phospholipid_synth_PlsX-like"/>
</dbReference>
<dbReference type="SUPFAM" id="SSF53659">
    <property type="entry name" value="Isocitrate/Isopropylmalate dehydrogenase-like"/>
    <property type="match status" value="1"/>
</dbReference>
<evidence type="ECO:0000256" key="5">
    <source>
        <dbReference type="ARBA" id="ARBA00022679"/>
    </source>
</evidence>
<dbReference type="EC" id="2.3.1.274" evidence="9"/>
<dbReference type="PIRSF" id="PIRSF002465">
    <property type="entry name" value="Phsphlp_syn_PlsX"/>
    <property type="match status" value="1"/>
</dbReference>
<dbReference type="Gene3D" id="3.40.718.10">
    <property type="entry name" value="Isopropylmalate Dehydrogenase"/>
    <property type="match status" value="1"/>
</dbReference>
<keyword evidence="6" id="KW-0443">Lipid metabolism</keyword>
<dbReference type="GO" id="GO:0006633">
    <property type="term" value="P:fatty acid biosynthetic process"/>
    <property type="evidence" value="ECO:0007669"/>
    <property type="project" value="InterPro"/>
</dbReference>
<dbReference type="Pfam" id="PF02504">
    <property type="entry name" value="FA_synthesis"/>
    <property type="match status" value="1"/>
</dbReference>
<keyword evidence="3" id="KW-0963">Cytoplasm</keyword>
<evidence type="ECO:0000256" key="3">
    <source>
        <dbReference type="ARBA" id="ARBA00022490"/>
    </source>
</evidence>
<evidence type="ECO:0000256" key="1">
    <source>
        <dbReference type="ARBA" id="ARBA00001232"/>
    </source>
</evidence>
<name>A0A3B0T0C4_9ZZZZ</name>
<dbReference type="EMBL" id="UOEI01000442">
    <property type="protein sequence ID" value="VAW05819.1"/>
    <property type="molecule type" value="Genomic_DNA"/>
</dbReference>
<gene>
    <name evidence="11" type="ORF">MNBD_ACTINO01-1275</name>
</gene>
<proteinExistence type="inferred from homology"/>
<dbReference type="GO" id="GO:0008654">
    <property type="term" value="P:phospholipid biosynthetic process"/>
    <property type="evidence" value="ECO:0007669"/>
    <property type="project" value="UniProtKB-KW"/>
</dbReference>
<comment type="subcellular location">
    <subcellularLocation>
        <location evidence="2">Cytoplasm</location>
    </subcellularLocation>
</comment>
<dbReference type="GO" id="GO:0043811">
    <property type="term" value="F:phosphate:acyl-[acyl carrier protein] acyltransferase activity"/>
    <property type="evidence" value="ECO:0007669"/>
    <property type="project" value="UniProtKB-EC"/>
</dbReference>
<keyword evidence="7" id="KW-0594">Phospholipid biosynthesis</keyword>
<protein>
    <recommendedName>
        <fullName evidence="9">phosphate acyltransferase</fullName>
        <ecNumber evidence="9">2.3.1.274</ecNumber>
    </recommendedName>
</protein>
<evidence type="ECO:0000256" key="2">
    <source>
        <dbReference type="ARBA" id="ARBA00004496"/>
    </source>
</evidence>
<evidence type="ECO:0000256" key="7">
    <source>
        <dbReference type="ARBA" id="ARBA00023209"/>
    </source>
</evidence>
<evidence type="ECO:0000256" key="4">
    <source>
        <dbReference type="ARBA" id="ARBA00022516"/>
    </source>
</evidence>
<evidence type="ECO:0000256" key="9">
    <source>
        <dbReference type="ARBA" id="ARBA00024069"/>
    </source>
</evidence>
<dbReference type="GO" id="GO:0005737">
    <property type="term" value="C:cytoplasm"/>
    <property type="evidence" value="ECO:0007669"/>
    <property type="project" value="UniProtKB-SubCell"/>
</dbReference>